<feature type="signal peptide" evidence="1">
    <location>
        <begin position="1"/>
        <end position="24"/>
    </location>
</feature>
<name>A0A0N8GFC8_9HYPH</name>
<dbReference type="EMBL" id="LJYW01000001">
    <property type="protein sequence ID" value="KPL53961.1"/>
    <property type="molecule type" value="Genomic_DNA"/>
</dbReference>
<dbReference type="STRING" id="665126.ABB55_18540"/>
<keyword evidence="4" id="KW-1185">Reference proteome</keyword>
<feature type="chain" id="PRO_5006025679" evidence="1">
    <location>
        <begin position="25"/>
        <end position="284"/>
    </location>
</feature>
<dbReference type="GO" id="GO:0042597">
    <property type="term" value="C:periplasmic space"/>
    <property type="evidence" value="ECO:0007669"/>
    <property type="project" value="InterPro"/>
</dbReference>
<comment type="caution">
    <text evidence="3">The sequence shown here is derived from an EMBL/GenBank/DDBJ whole genome shotgun (WGS) entry which is preliminary data.</text>
</comment>
<dbReference type="Gene3D" id="3.40.190.10">
    <property type="entry name" value="Periplasmic binding protein-like II"/>
    <property type="match status" value="2"/>
</dbReference>
<accession>A0A0N8GFC8</accession>
<dbReference type="Pfam" id="PF00497">
    <property type="entry name" value="SBP_bac_3"/>
    <property type="match status" value="1"/>
</dbReference>
<evidence type="ECO:0000259" key="2">
    <source>
        <dbReference type="SMART" id="SM00062"/>
    </source>
</evidence>
<gene>
    <name evidence="3" type="ORF">ABB55_18540</name>
</gene>
<keyword evidence="1" id="KW-0732">Signal</keyword>
<proteinExistence type="predicted"/>
<dbReference type="SMART" id="SM00062">
    <property type="entry name" value="PBPb"/>
    <property type="match status" value="1"/>
</dbReference>
<reference evidence="3 4" key="1">
    <citation type="submission" date="2015-09" db="EMBL/GenBank/DDBJ databases">
        <authorList>
            <consortium name="Swine Surveillance"/>
        </authorList>
    </citation>
    <scope>NUCLEOTIDE SEQUENCE [LARGE SCALE GENOMIC DNA]</scope>
    <source>
        <strain evidence="3 4">16</strain>
    </source>
</reference>
<dbReference type="RefSeq" id="WP_054360126.1">
    <property type="nucleotide sequence ID" value="NZ_LJYW01000001.1"/>
</dbReference>
<dbReference type="Proteomes" id="UP000048984">
    <property type="component" value="Unassembled WGS sequence"/>
</dbReference>
<evidence type="ECO:0000313" key="3">
    <source>
        <dbReference type="EMBL" id="KPL53961.1"/>
    </source>
</evidence>
<reference evidence="3 4" key="2">
    <citation type="submission" date="2015-10" db="EMBL/GenBank/DDBJ databases">
        <title>Draft Genome Sequence of Prosthecomicrobium hirschii ATCC 27832.</title>
        <authorList>
            <person name="Daniel J."/>
            <person name="Givan S.A."/>
            <person name="Brun Y.V."/>
            <person name="Brown P.J."/>
        </authorList>
    </citation>
    <scope>NUCLEOTIDE SEQUENCE [LARGE SCALE GENOMIC DNA]</scope>
    <source>
        <strain evidence="3 4">16</strain>
    </source>
</reference>
<dbReference type="NCBIfam" id="TIGR03870">
    <property type="entry name" value="ABC_MoxJ"/>
    <property type="match status" value="1"/>
</dbReference>
<sequence length="284" mass="30728">MHDRPASLALAVATLFLSTGLAVAETETAAPAADPGSLRICASETEAPFSMKDAKGFENRLAEIVAKAMDRKPVFVWTPKPAVYLVRDFLDKKLCDLVAGVDTGDTRVLTSKPLYRSGYVFISKTDRPIRSWKDEAIKGMSRFAVGFGSPAETMLRSNGKWEDNAAYLFSLVNFKSSRNQYTRLDPARIVAEVADGHAELGVAFSPEVARYLKSTSVPLQVTMIPDDNVRGDGLPIPHHFDQSFGVRLGDAALLKAVDAAIVKARAEIDQVLADEGVLTLPSGS</sequence>
<feature type="domain" description="Solute-binding protein family 3/N-terminal" evidence="2">
    <location>
        <begin position="37"/>
        <end position="275"/>
    </location>
</feature>
<evidence type="ECO:0000256" key="1">
    <source>
        <dbReference type="SAM" id="SignalP"/>
    </source>
</evidence>
<protein>
    <submittedName>
        <fullName evidence="3">Protein moxJ</fullName>
    </submittedName>
</protein>
<dbReference type="AlphaFoldDB" id="A0A0N8GFC8"/>
<dbReference type="SUPFAM" id="SSF53850">
    <property type="entry name" value="Periplasmic binding protein-like II"/>
    <property type="match status" value="1"/>
</dbReference>
<dbReference type="GO" id="GO:0046170">
    <property type="term" value="P:methanol catabolic process"/>
    <property type="evidence" value="ECO:0007669"/>
    <property type="project" value="InterPro"/>
</dbReference>
<organism evidence="3 4">
    <name type="scientific">Prosthecodimorpha hirschii</name>
    <dbReference type="NCBI Taxonomy" id="665126"/>
    <lineage>
        <taxon>Bacteria</taxon>
        <taxon>Pseudomonadati</taxon>
        <taxon>Pseudomonadota</taxon>
        <taxon>Alphaproteobacteria</taxon>
        <taxon>Hyphomicrobiales</taxon>
        <taxon>Ancalomicrobiaceae</taxon>
        <taxon>Prosthecodimorpha</taxon>
    </lineage>
</organism>
<dbReference type="InterPro" id="IPR022455">
    <property type="entry name" value="Methanol_oxidation_MoxJ"/>
</dbReference>
<dbReference type="InterPro" id="IPR001638">
    <property type="entry name" value="Solute-binding_3/MltF_N"/>
</dbReference>
<evidence type="ECO:0000313" key="4">
    <source>
        <dbReference type="Proteomes" id="UP000048984"/>
    </source>
</evidence>